<dbReference type="RefSeq" id="WP_208174687.1">
    <property type="nucleotide sequence ID" value="NZ_JAGETZ010000003.1"/>
</dbReference>
<organism evidence="2 3">
    <name type="scientific">Hymenobacter negativus</name>
    <dbReference type="NCBI Taxonomy" id="2795026"/>
    <lineage>
        <taxon>Bacteria</taxon>
        <taxon>Pseudomonadati</taxon>
        <taxon>Bacteroidota</taxon>
        <taxon>Cytophagia</taxon>
        <taxon>Cytophagales</taxon>
        <taxon>Hymenobacteraceae</taxon>
        <taxon>Hymenobacter</taxon>
    </lineage>
</organism>
<sequence length="64" mass="6731">MLSAASSTSTTAVNQITYVVEVLLAALSMTFFFLLSKQPDNQQKCASIASNTCLTKGLATLQTG</sequence>
<feature type="transmembrane region" description="Helical" evidence="1">
    <location>
        <begin position="16"/>
        <end position="35"/>
    </location>
</feature>
<keyword evidence="3" id="KW-1185">Reference proteome</keyword>
<dbReference type="EMBL" id="JAGETZ010000003">
    <property type="protein sequence ID" value="MBO2009063.1"/>
    <property type="molecule type" value="Genomic_DNA"/>
</dbReference>
<keyword evidence="1" id="KW-0472">Membrane</keyword>
<gene>
    <name evidence="2" type="ORF">J4E00_08365</name>
</gene>
<reference evidence="2 3" key="1">
    <citation type="submission" date="2021-03" db="EMBL/GenBank/DDBJ databases">
        <authorList>
            <person name="Kim M.K."/>
        </authorList>
    </citation>
    <scope>NUCLEOTIDE SEQUENCE [LARGE SCALE GENOMIC DNA]</scope>
    <source>
        <strain evidence="2 3">BT442</strain>
    </source>
</reference>
<evidence type="ECO:0000313" key="3">
    <source>
        <dbReference type="Proteomes" id="UP000664369"/>
    </source>
</evidence>
<comment type="caution">
    <text evidence="2">The sequence shown here is derived from an EMBL/GenBank/DDBJ whole genome shotgun (WGS) entry which is preliminary data.</text>
</comment>
<proteinExistence type="predicted"/>
<keyword evidence="1" id="KW-1133">Transmembrane helix</keyword>
<name>A0ABS3QDI2_9BACT</name>
<evidence type="ECO:0000256" key="1">
    <source>
        <dbReference type="SAM" id="Phobius"/>
    </source>
</evidence>
<accession>A0ABS3QDI2</accession>
<dbReference type="Proteomes" id="UP000664369">
    <property type="component" value="Unassembled WGS sequence"/>
</dbReference>
<protein>
    <submittedName>
        <fullName evidence="2">Uncharacterized protein</fullName>
    </submittedName>
</protein>
<keyword evidence="1" id="KW-0812">Transmembrane</keyword>
<evidence type="ECO:0000313" key="2">
    <source>
        <dbReference type="EMBL" id="MBO2009063.1"/>
    </source>
</evidence>